<dbReference type="GO" id="GO:0008381">
    <property type="term" value="F:mechanosensitive monoatomic ion channel activity"/>
    <property type="evidence" value="ECO:0007669"/>
    <property type="project" value="UniProtKB-ARBA"/>
</dbReference>
<evidence type="ECO:0000256" key="1">
    <source>
        <dbReference type="ARBA" id="ARBA00004141"/>
    </source>
</evidence>
<dbReference type="CDD" id="cd00038">
    <property type="entry name" value="CAP_ED"/>
    <property type="match status" value="1"/>
</dbReference>
<sequence>MFEGVEHHVTEFRWTLLIVFGFPLLTVVLIELSRRFALPGSPLRRPMRLLQAIVLPAGVLWIIVHQLLHLPPDGLMVKVVDTAVGILLLHAVFTSLQSLIVAFSEQVNRLPAPRLFYELASSAIVAVGAAIIVSTIWDVDLGSLLGALGIGSVVLGLALQNVIGGLVAGVIVFSGRHFGLGDWLTIDDAPAKVVQIDWRAITVETLSGQRVVIPSANMSGQSMRIIRARQPVGVQAKVLLPLTAAPDAAKQALRQAALDVPQLVDPARLSCRISEAGADGMLYNVSFLVADATQVSAARDVFFHRLWYVGQRHGLAIGGGDHDHEQLYGADTPQLRAEALAASGAFGPASEGLLELASAARLQVYAAGESILRAGAVAPGFLMFLSGEARVVLPAGGSALVEHLSAGDLYATRDMFRGAAAQARVVAESDVRLLLMPVAAMERLLEGAPALARAVDLVVEAHSAALSESLAAGRGA</sequence>
<dbReference type="SUPFAM" id="SSF82861">
    <property type="entry name" value="Mechanosensitive channel protein MscS (YggB), transmembrane region"/>
    <property type="match status" value="1"/>
</dbReference>
<dbReference type="InterPro" id="IPR010920">
    <property type="entry name" value="LSM_dom_sf"/>
</dbReference>
<feature type="transmembrane region" description="Helical" evidence="6">
    <location>
        <begin position="82"/>
        <end position="103"/>
    </location>
</feature>
<feature type="transmembrane region" description="Helical" evidence="6">
    <location>
        <begin position="12"/>
        <end position="32"/>
    </location>
</feature>
<dbReference type="Proteomes" id="UP000606044">
    <property type="component" value="Unassembled WGS sequence"/>
</dbReference>
<dbReference type="GO" id="GO:0016020">
    <property type="term" value="C:membrane"/>
    <property type="evidence" value="ECO:0007669"/>
    <property type="project" value="UniProtKB-SubCell"/>
</dbReference>
<dbReference type="InterPro" id="IPR011014">
    <property type="entry name" value="MscS_channel_TM-2"/>
</dbReference>
<evidence type="ECO:0000256" key="4">
    <source>
        <dbReference type="ARBA" id="ARBA00022989"/>
    </source>
</evidence>
<dbReference type="Gene3D" id="2.60.120.10">
    <property type="entry name" value="Jelly Rolls"/>
    <property type="match status" value="1"/>
</dbReference>
<keyword evidence="5 6" id="KW-0472">Membrane</keyword>
<evidence type="ECO:0000313" key="8">
    <source>
        <dbReference type="EMBL" id="GGF88450.1"/>
    </source>
</evidence>
<dbReference type="SUPFAM" id="SSF51206">
    <property type="entry name" value="cAMP-binding domain-like"/>
    <property type="match status" value="1"/>
</dbReference>
<evidence type="ECO:0000256" key="2">
    <source>
        <dbReference type="ARBA" id="ARBA00008017"/>
    </source>
</evidence>
<dbReference type="InterPro" id="IPR000595">
    <property type="entry name" value="cNMP-bd_dom"/>
</dbReference>
<dbReference type="InterPro" id="IPR023408">
    <property type="entry name" value="MscS_beta-dom_sf"/>
</dbReference>
<gene>
    <name evidence="8" type="ORF">GCM10007301_55450</name>
</gene>
<dbReference type="InterPro" id="IPR018490">
    <property type="entry name" value="cNMP-bd_dom_sf"/>
</dbReference>
<dbReference type="Gene3D" id="2.30.30.60">
    <property type="match status" value="1"/>
</dbReference>
<dbReference type="PROSITE" id="PS50042">
    <property type="entry name" value="CNMP_BINDING_3"/>
    <property type="match status" value="1"/>
</dbReference>
<evidence type="ECO:0000259" key="7">
    <source>
        <dbReference type="PROSITE" id="PS50042"/>
    </source>
</evidence>
<dbReference type="Pfam" id="PF00027">
    <property type="entry name" value="cNMP_binding"/>
    <property type="match status" value="1"/>
</dbReference>
<comment type="subcellular location">
    <subcellularLocation>
        <location evidence="1">Membrane</location>
        <topology evidence="1">Multi-pass membrane protein</topology>
    </subcellularLocation>
</comment>
<dbReference type="SUPFAM" id="SSF50182">
    <property type="entry name" value="Sm-like ribonucleoproteins"/>
    <property type="match status" value="1"/>
</dbReference>
<accession>A0A917CHA8</accession>
<dbReference type="InterPro" id="IPR014710">
    <property type="entry name" value="RmlC-like_jellyroll"/>
</dbReference>
<dbReference type="PANTHER" id="PTHR30566:SF25">
    <property type="entry name" value="INNER MEMBRANE PROTEIN"/>
    <property type="match status" value="1"/>
</dbReference>
<evidence type="ECO:0000256" key="3">
    <source>
        <dbReference type="ARBA" id="ARBA00022692"/>
    </source>
</evidence>
<dbReference type="Gene3D" id="1.10.287.1260">
    <property type="match status" value="1"/>
</dbReference>
<comment type="similarity">
    <text evidence="2">Belongs to the MscS (TC 1.A.23) family.</text>
</comment>
<name>A0A917CHA8_9HYPH</name>
<feature type="transmembrane region" description="Helical" evidence="6">
    <location>
        <begin position="143"/>
        <end position="173"/>
    </location>
</feature>
<dbReference type="RefSeq" id="WP_188584128.1">
    <property type="nucleotide sequence ID" value="NZ_BMCT01000013.1"/>
</dbReference>
<evidence type="ECO:0000256" key="6">
    <source>
        <dbReference type="SAM" id="Phobius"/>
    </source>
</evidence>
<evidence type="ECO:0000256" key="5">
    <source>
        <dbReference type="ARBA" id="ARBA00023136"/>
    </source>
</evidence>
<protein>
    <submittedName>
        <fullName evidence="8">Membrane protein</fullName>
    </submittedName>
</protein>
<evidence type="ECO:0000313" key="9">
    <source>
        <dbReference type="Proteomes" id="UP000606044"/>
    </source>
</evidence>
<dbReference type="AlphaFoldDB" id="A0A917CHA8"/>
<reference evidence="8" key="2">
    <citation type="submission" date="2020-09" db="EMBL/GenBank/DDBJ databases">
        <authorList>
            <person name="Sun Q."/>
            <person name="Sedlacek I."/>
        </authorList>
    </citation>
    <scope>NUCLEOTIDE SEQUENCE</scope>
    <source>
        <strain evidence="8">CCM 7897</strain>
    </source>
</reference>
<dbReference type="EMBL" id="BMCT01000013">
    <property type="protein sequence ID" value="GGF88450.1"/>
    <property type="molecule type" value="Genomic_DNA"/>
</dbReference>
<feature type="domain" description="Cyclic nucleotide-binding" evidence="7">
    <location>
        <begin position="353"/>
        <end position="445"/>
    </location>
</feature>
<feature type="transmembrane region" description="Helical" evidence="6">
    <location>
        <begin position="115"/>
        <end position="137"/>
    </location>
</feature>
<keyword evidence="3 6" id="KW-0812">Transmembrane</keyword>
<dbReference type="InterPro" id="IPR006685">
    <property type="entry name" value="MscS_channel_2nd"/>
</dbReference>
<keyword evidence="4 6" id="KW-1133">Transmembrane helix</keyword>
<dbReference type="Pfam" id="PF00924">
    <property type="entry name" value="MS_channel_2nd"/>
    <property type="match status" value="1"/>
</dbReference>
<comment type="caution">
    <text evidence="8">The sequence shown here is derived from an EMBL/GenBank/DDBJ whole genome shotgun (WGS) entry which is preliminary data.</text>
</comment>
<reference evidence="8" key="1">
    <citation type="journal article" date="2014" name="Int. J. Syst. Evol. Microbiol.">
        <title>Complete genome sequence of Corynebacterium casei LMG S-19264T (=DSM 44701T), isolated from a smear-ripened cheese.</title>
        <authorList>
            <consortium name="US DOE Joint Genome Institute (JGI-PGF)"/>
            <person name="Walter F."/>
            <person name="Albersmeier A."/>
            <person name="Kalinowski J."/>
            <person name="Ruckert C."/>
        </authorList>
    </citation>
    <scope>NUCLEOTIDE SEQUENCE</scope>
    <source>
        <strain evidence="8">CCM 7897</strain>
    </source>
</reference>
<organism evidence="8 9">
    <name type="scientific">Azorhizobium oxalatiphilum</name>
    <dbReference type="NCBI Taxonomy" id="980631"/>
    <lineage>
        <taxon>Bacteria</taxon>
        <taxon>Pseudomonadati</taxon>
        <taxon>Pseudomonadota</taxon>
        <taxon>Alphaproteobacteria</taxon>
        <taxon>Hyphomicrobiales</taxon>
        <taxon>Xanthobacteraceae</taxon>
        <taxon>Azorhizobium</taxon>
    </lineage>
</organism>
<proteinExistence type="inferred from homology"/>
<keyword evidence="9" id="KW-1185">Reference proteome</keyword>
<dbReference type="PANTHER" id="PTHR30566">
    <property type="entry name" value="YNAI-RELATED MECHANOSENSITIVE ION CHANNEL"/>
    <property type="match status" value="1"/>
</dbReference>
<feature type="transmembrane region" description="Helical" evidence="6">
    <location>
        <begin position="52"/>
        <end position="70"/>
    </location>
</feature>